<accession>A0A6N7ES77</accession>
<evidence type="ECO:0000256" key="5">
    <source>
        <dbReference type="RuleBase" id="RU363041"/>
    </source>
</evidence>
<evidence type="ECO:0000256" key="4">
    <source>
        <dbReference type="ARBA" id="ARBA00023136"/>
    </source>
</evidence>
<feature type="region of interest" description="Disordered" evidence="6">
    <location>
        <begin position="102"/>
        <end position="187"/>
    </location>
</feature>
<comment type="caution">
    <text evidence="7">The sequence shown here is derived from an EMBL/GenBank/DDBJ whole genome shotgun (WGS) entry which is preliminary data.</text>
</comment>
<dbReference type="GO" id="GO:0005886">
    <property type="term" value="C:plasma membrane"/>
    <property type="evidence" value="ECO:0007669"/>
    <property type="project" value="UniProtKB-SubCell"/>
</dbReference>
<keyword evidence="5" id="KW-1003">Cell membrane</keyword>
<dbReference type="OrthoDB" id="528320at2"/>
<dbReference type="Pfam" id="PF01925">
    <property type="entry name" value="TauE"/>
    <property type="match status" value="1"/>
</dbReference>
<protein>
    <recommendedName>
        <fullName evidence="5">Probable membrane transporter protein</fullName>
    </recommendedName>
</protein>
<dbReference type="EMBL" id="WHPC01000060">
    <property type="protein sequence ID" value="MPV38034.1"/>
    <property type="molecule type" value="Genomic_DNA"/>
</dbReference>
<gene>
    <name evidence="7" type="ORF">GB881_13430</name>
</gene>
<evidence type="ECO:0000256" key="1">
    <source>
        <dbReference type="ARBA" id="ARBA00004141"/>
    </source>
</evidence>
<name>A0A6N7ES77_9MICO</name>
<sequence length="206" mass="21345">MASASSHPDRPDLRLPPRHAPYDAASASLAIVGATSAGALISHARARNISWTHGAAFGVLGAARSFLASCLLATVDPAALMLTFAGLLAVVSALMLRNARRRPTHAAGASVRSDVTEEAPSTEPVADPPGSPGLPPDVGGPSPRWSRPDGSGAGCPHRGINGRAAHGPCGRVDSDRPGLGDGDHLRHRLDARQCRRIPNLRAQLQR</sequence>
<feature type="transmembrane region" description="Helical" evidence="5">
    <location>
        <begin position="54"/>
        <end position="74"/>
    </location>
</feature>
<reference evidence="7 8" key="1">
    <citation type="submission" date="2019-10" db="EMBL/GenBank/DDBJ databases">
        <title>Georgenia wutianyii sp. nov. and Georgenia yuyongxinii sp. nov. isolated from plateau pika (Ochotona curzoniae) in the Qinghai-Tibet plateau of China.</title>
        <authorList>
            <person name="Tian Z."/>
        </authorList>
    </citation>
    <scope>NUCLEOTIDE SEQUENCE [LARGE SCALE GENOMIC DNA]</scope>
    <source>
        <strain evidence="7 8">JCM 19765</strain>
    </source>
</reference>
<evidence type="ECO:0000313" key="8">
    <source>
        <dbReference type="Proteomes" id="UP000437709"/>
    </source>
</evidence>
<feature type="transmembrane region" description="Helical" evidence="5">
    <location>
        <begin position="20"/>
        <end position="42"/>
    </location>
</feature>
<comment type="similarity">
    <text evidence="5">Belongs to the 4-toluene sulfonate uptake permease (TSUP) (TC 2.A.102) family.</text>
</comment>
<evidence type="ECO:0000313" key="7">
    <source>
        <dbReference type="EMBL" id="MPV38034.1"/>
    </source>
</evidence>
<organism evidence="7 8">
    <name type="scientific">Georgenia subflava</name>
    <dbReference type="NCBI Taxonomy" id="1622177"/>
    <lineage>
        <taxon>Bacteria</taxon>
        <taxon>Bacillati</taxon>
        <taxon>Actinomycetota</taxon>
        <taxon>Actinomycetes</taxon>
        <taxon>Micrococcales</taxon>
        <taxon>Bogoriellaceae</taxon>
        <taxon>Georgenia</taxon>
    </lineage>
</organism>
<evidence type="ECO:0000256" key="3">
    <source>
        <dbReference type="ARBA" id="ARBA00022989"/>
    </source>
</evidence>
<keyword evidence="4 5" id="KW-0472">Membrane</keyword>
<feature type="compositionally biased region" description="Pro residues" evidence="6">
    <location>
        <begin position="126"/>
        <end position="135"/>
    </location>
</feature>
<keyword evidence="2 5" id="KW-0812">Transmembrane</keyword>
<keyword evidence="3 5" id="KW-1133">Transmembrane helix</keyword>
<keyword evidence="8" id="KW-1185">Reference proteome</keyword>
<feature type="compositionally biased region" description="Basic and acidic residues" evidence="6">
    <location>
        <begin position="172"/>
        <end position="187"/>
    </location>
</feature>
<proteinExistence type="inferred from homology"/>
<dbReference type="AlphaFoldDB" id="A0A6N7ES77"/>
<evidence type="ECO:0000256" key="6">
    <source>
        <dbReference type="SAM" id="MobiDB-lite"/>
    </source>
</evidence>
<comment type="subcellular location">
    <subcellularLocation>
        <location evidence="5">Cell membrane</location>
        <topology evidence="5">Multi-pass membrane protein</topology>
    </subcellularLocation>
    <subcellularLocation>
        <location evidence="1">Membrane</location>
        <topology evidence="1">Multi-pass membrane protein</topology>
    </subcellularLocation>
</comment>
<evidence type="ECO:0000256" key="2">
    <source>
        <dbReference type="ARBA" id="ARBA00022692"/>
    </source>
</evidence>
<dbReference type="Proteomes" id="UP000437709">
    <property type="component" value="Unassembled WGS sequence"/>
</dbReference>
<dbReference type="InterPro" id="IPR002781">
    <property type="entry name" value="TM_pro_TauE-like"/>
</dbReference>
<feature type="transmembrane region" description="Helical" evidence="5">
    <location>
        <begin position="80"/>
        <end position="96"/>
    </location>
</feature>